<evidence type="ECO:0000256" key="5">
    <source>
        <dbReference type="PROSITE-ProRule" id="PRU10015"/>
    </source>
</evidence>
<dbReference type="PROSITE" id="PS01230">
    <property type="entry name" value="TRMA_1"/>
    <property type="match status" value="1"/>
</dbReference>
<name>A0A9D1PX20_9BACT</name>
<evidence type="ECO:0000313" key="8">
    <source>
        <dbReference type="Proteomes" id="UP000886752"/>
    </source>
</evidence>
<dbReference type="InterPro" id="IPR029063">
    <property type="entry name" value="SAM-dependent_MTases_sf"/>
</dbReference>
<evidence type="ECO:0000259" key="6">
    <source>
        <dbReference type="PROSITE" id="PS50926"/>
    </source>
</evidence>
<feature type="binding site" evidence="4">
    <location>
        <position position="323"/>
    </location>
    <ligand>
        <name>S-adenosyl-L-methionine</name>
        <dbReference type="ChEBI" id="CHEBI:59789"/>
    </ligand>
</feature>
<dbReference type="PROSITE" id="PS50926">
    <property type="entry name" value="TRAM"/>
    <property type="match status" value="1"/>
</dbReference>
<dbReference type="PROSITE" id="PS51687">
    <property type="entry name" value="SAM_MT_RNA_M5U"/>
    <property type="match status" value="1"/>
</dbReference>
<dbReference type="InterPro" id="IPR002792">
    <property type="entry name" value="TRAM_dom"/>
</dbReference>
<dbReference type="InterPro" id="IPR010280">
    <property type="entry name" value="U5_MeTrfase_fam"/>
</dbReference>
<feature type="active site" evidence="5">
    <location>
        <position position="445"/>
    </location>
</feature>
<dbReference type="AlphaFoldDB" id="A0A9D1PX20"/>
<comment type="similarity">
    <text evidence="4">Belongs to the class I-like SAM-binding methyltransferase superfamily. RNA M5U methyltransferase family.</text>
</comment>
<reference evidence="7" key="2">
    <citation type="submission" date="2021-04" db="EMBL/GenBank/DDBJ databases">
        <authorList>
            <person name="Gilroy R."/>
        </authorList>
    </citation>
    <scope>NUCLEOTIDE SEQUENCE</scope>
    <source>
        <strain evidence="7">ChiHecec2B26-446</strain>
    </source>
</reference>
<dbReference type="Gene3D" id="2.40.50.1070">
    <property type="match status" value="1"/>
</dbReference>
<dbReference type="InterPro" id="IPR012340">
    <property type="entry name" value="NA-bd_OB-fold"/>
</dbReference>
<reference evidence="7" key="1">
    <citation type="journal article" date="2021" name="PeerJ">
        <title>Extensive microbial diversity within the chicken gut microbiome revealed by metagenomics and culture.</title>
        <authorList>
            <person name="Gilroy R."/>
            <person name="Ravi A."/>
            <person name="Getino M."/>
            <person name="Pursley I."/>
            <person name="Horton D.L."/>
            <person name="Alikhan N.F."/>
            <person name="Baker D."/>
            <person name="Gharbi K."/>
            <person name="Hall N."/>
            <person name="Watson M."/>
            <person name="Adriaenssens E.M."/>
            <person name="Foster-Nyarko E."/>
            <person name="Jarju S."/>
            <person name="Secka A."/>
            <person name="Antonio M."/>
            <person name="Oren A."/>
            <person name="Chaudhuri R.R."/>
            <person name="La Ragione R."/>
            <person name="Hildebrand F."/>
            <person name="Pallen M.J."/>
        </authorList>
    </citation>
    <scope>NUCLEOTIDE SEQUENCE</scope>
    <source>
        <strain evidence="7">ChiHecec2B26-446</strain>
    </source>
</reference>
<organism evidence="7 8">
    <name type="scientific">Candidatus Desulfovibrio intestinipullorum</name>
    <dbReference type="NCBI Taxonomy" id="2838536"/>
    <lineage>
        <taxon>Bacteria</taxon>
        <taxon>Pseudomonadati</taxon>
        <taxon>Thermodesulfobacteriota</taxon>
        <taxon>Desulfovibrionia</taxon>
        <taxon>Desulfovibrionales</taxon>
        <taxon>Desulfovibrionaceae</taxon>
        <taxon>Desulfovibrio</taxon>
    </lineage>
</organism>
<dbReference type="Proteomes" id="UP000886752">
    <property type="component" value="Unassembled WGS sequence"/>
</dbReference>
<gene>
    <name evidence="7" type="ORF">H9894_08255</name>
</gene>
<evidence type="ECO:0000256" key="1">
    <source>
        <dbReference type="ARBA" id="ARBA00022603"/>
    </source>
</evidence>
<dbReference type="PROSITE" id="PS01231">
    <property type="entry name" value="TRMA_2"/>
    <property type="match status" value="1"/>
</dbReference>
<feature type="binding site" evidence="4">
    <location>
        <position position="371"/>
    </location>
    <ligand>
        <name>S-adenosyl-L-methionine</name>
        <dbReference type="ChEBI" id="CHEBI:59789"/>
    </ligand>
</feature>
<dbReference type="GO" id="GO:0008757">
    <property type="term" value="F:S-adenosylmethionine-dependent methyltransferase activity"/>
    <property type="evidence" value="ECO:0007669"/>
    <property type="project" value="UniProtKB-ARBA"/>
</dbReference>
<dbReference type="PANTHER" id="PTHR11061">
    <property type="entry name" value="RNA M5U METHYLTRANSFERASE"/>
    <property type="match status" value="1"/>
</dbReference>
<proteinExistence type="inferred from homology"/>
<dbReference type="Gene3D" id="2.40.50.140">
    <property type="entry name" value="Nucleic acid-binding proteins"/>
    <property type="match status" value="1"/>
</dbReference>
<dbReference type="InterPro" id="IPR030390">
    <property type="entry name" value="MeTrfase_TrmA_AS"/>
</dbReference>
<keyword evidence="1 4" id="KW-0489">Methyltransferase</keyword>
<keyword evidence="2 4" id="KW-0808">Transferase</keyword>
<dbReference type="InterPro" id="IPR030391">
    <property type="entry name" value="MeTrfase_TrmA_CS"/>
</dbReference>
<dbReference type="EMBL" id="DXHV01000073">
    <property type="protein sequence ID" value="HIW01164.1"/>
    <property type="molecule type" value="Genomic_DNA"/>
</dbReference>
<dbReference type="GO" id="GO:0008173">
    <property type="term" value="F:RNA methyltransferase activity"/>
    <property type="evidence" value="ECO:0007669"/>
    <property type="project" value="InterPro"/>
</dbReference>
<dbReference type="Pfam" id="PF05958">
    <property type="entry name" value="tRNA_U5-meth_tr"/>
    <property type="match status" value="1"/>
</dbReference>
<protein>
    <submittedName>
        <fullName evidence="7">Class I SAM-dependent RNA methyltransferase</fullName>
    </submittedName>
</protein>
<feature type="active site" description="Nucleophile" evidence="4">
    <location>
        <position position="445"/>
    </location>
</feature>
<evidence type="ECO:0000256" key="3">
    <source>
        <dbReference type="ARBA" id="ARBA00022691"/>
    </source>
</evidence>
<keyword evidence="3 4" id="KW-0949">S-adenosyl-L-methionine</keyword>
<dbReference type="GO" id="GO:0009451">
    <property type="term" value="P:RNA modification"/>
    <property type="evidence" value="ECO:0007669"/>
    <property type="project" value="UniProtKB-ARBA"/>
</dbReference>
<evidence type="ECO:0000256" key="2">
    <source>
        <dbReference type="ARBA" id="ARBA00022679"/>
    </source>
</evidence>
<feature type="domain" description="TRAM" evidence="6">
    <location>
        <begin position="1"/>
        <end position="56"/>
    </location>
</feature>
<dbReference type="SUPFAM" id="SSF53335">
    <property type="entry name" value="S-adenosyl-L-methionine-dependent methyltransferases"/>
    <property type="match status" value="2"/>
</dbReference>
<dbReference type="SUPFAM" id="SSF50249">
    <property type="entry name" value="Nucleic acid-binding proteins"/>
    <property type="match status" value="1"/>
</dbReference>
<comment type="caution">
    <text evidence="7">The sequence shown here is derived from an EMBL/GenBank/DDBJ whole genome shotgun (WGS) entry which is preliminary data.</text>
</comment>
<evidence type="ECO:0000313" key="7">
    <source>
        <dbReference type="EMBL" id="HIW01164.1"/>
    </source>
</evidence>
<dbReference type="Gene3D" id="3.40.50.150">
    <property type="entry name" value="Vaccinia Virus protein VP39"/>
    <property type="match status" value="2"/>
</dbReference>
<dbReference type="GO" id="GO:0032259">
    <property type="term" value="P:methylation"/>
    <property type="evidence" value="ECO:0007669"/>
    <property type="project" value="UniProtKB-KW"/>
</dbReference>
<evidence type="ECO:0000256" key="4">
    <source>
        <dbReference type="PROSITE-ProRule" id="PRU01024"/>
    </source>
</evidence>
<dbReference type="PANTHER" id="PTHR11061:SF30">
    <property type="entry name" value="TRNA (URACIL(54)-C(5))-METHYLTRANSFERASE"/>
    <property type="match status" value="1"/>
</dbReference>
<sequence>MLATYVIQALSSDGRGIARGNPGEKVTFVSQALPGETVLARFLSERRTFCEAEAVEILSASPHAVSAPCPHQALCGGCPLMRLDYTEQLVWKERFVRDALTRIGGLSTPPLEPILASPETVEYRNRVELAFGTDEKGRVRLGMRRRQSHAIVPTPSCRLIPGSAKGLIASIEELVSEQELSAYVPPEETGHRGRGRRQTRGGRGYLRFCQLRFATIPDAASIACADHLPGQQGIWVIFLTSPGTRREKASMRRIATDLLLRHPGVHCIVHEERAVQDMLVRGEKRLLALGRCEEGASGTLDPALMLIPLAGRTYLTDAADFFQVNGGAADLLVQAAKGCCTDKKPDALMDLYCGVGAPGLSLGASSLLGVEYSPTAVATARRNARRFGCKADYDAGDAAQVLSQQKWRSAPCTHLLCDPPRSGMDNTVRDFIRRRLPQSIVYVSCNPATLARDVRDLAPLYSLQKTIPIDLFPHTAHVESVSLLVRN</sequence>
<dbReference type="GO" id="GO:0006396">
    <property type="term" value="P:RNA processing"/>
    <property type="evidence" value="ECO:0007669"/>
    <property type="project" value="InterPro"/>
</dbReference>
<feature type="binding site" evidence="4">
    <location>
        <position position="352"/>
    </location>
    <ligand>
        <name>S-adenosyl-L-methionine</name>
        <dbReference type="ChEBI" id="CHEBI:59789"/>
    </ligand>
</feature>
<feature type="binding site" evidence="4">
    <location>
        <position position="418"/>
    </location>
    <ligand>
        <name>S-adenosyl-L-methionine</name>
        <dbReference type="ChEBI" id="CHEBI:59789"/>
    </ligand>
</feature>
<accession>A0A9D1PX20</accession>